<dbReference type="GeneID" id="36573200"/>
<dbReference type="RefSeq" id="XP_024720168.1">
    <property type="nucleotide sequence ID" value="XM_024865119.1"/>
</dbReference>
<dbReference type="EMBL" id="KZ679012">
    <property type="protein sequence ID" value="PSS16660.1"/>
    <property type="molecule type" value="Genomic_DNA"/>
</dbReference>
<dbReference type="Proteomes" id="UP000241818">
    <property type="component" value="Unassembled WGS sequence"/>
</dbReference>
<sequence>MDRIQDTPLSDIHFHHILFAYLRTYISKAYHVYLLLNLSLLLSMIRGNQTAPVPKVDDCSLRSREIYQCQYLQCRTYVTALPYR</sequence>
<reference evidence="1 2" key="1">
    <citation type="journal article" date="2018" name="New Phytol.">
        <title>Comparative genomics and transcriptomics depict ericoid mycorrhizal fungi as versatile saprotrophs and plant mutualists.</title>
        <authorList>
            <person name="Martino E."/>
            <person name="Morin E."/>
            <person name="Grelet G.A."/>
            <person name="Kuo A."/>
            <person name="Kohler A."/>
            <person name="Daghino S."/>
            <person name="Barry K.W."/>
            <person name="Cichocki N."/>
            <person name="Clum A."/>
            <person name="Dockter R.B."/>
            <person name="Hainaut M."/>
            <person name="Kuo R.C."/>
            <person name="LaButti K."/>
            <person name="Lindahl B.D."/>
            <person name="Lindquist E.A."/>
            <person name="Lipzen A."/>
            <person name="Khouja H.R."/>
            <person name="Magnuson J."/>
            <person name="Murat C."/>
            <person name="Ohm R.A."/>
            <person name="Singer S.W."/>
            <person name="Spatafora J.W."/>
            <person name="Wang M."/>
            <person name="Veneault-Fourrey C."/>
            <person name="Henrissat B."/>
            <person name="Grigoriev I.V."/>
            <person name="Martin F.M."/>
            <person name="Perotto S."/>
        </authorList>
    </citation>
    <scope>NUCLEOTIDE SEQUENCE [LARGE SCALE GENOMIC DNA]</scope>
    <source>
        <strain evidence="1 2">ATCC 22711</strain>
    </source>
</reference>
<evidence type="ECO:0000313" key="1">
    <source>
        <dbReference type="EMBL" id="PSS16660.1"/>
    </source>
</evidence>
<name>A0A2T3AZS5_AMORE</name>
<keyword evidence="2" id="KW-1185">Reference proteome</keyword>
<evidence type="ECO:0000313" key="2">
    <source>
        <dbReference type="Proteomes" id="UP000241818"/>
    </source>
</evidence>
<dbReference type="AlphaFoldDB" id="A0A2T3AZS5"/>
<proteinExistence type="predicted"/>
<dbReference type="InParanoid" id="A0A2T3AZS5"/>
<protein>
    <submittedName>
        <fullName evidence="1">Uncharacterized protein</fullName>
    </submittedName>
</protein>
<gene>
    <name evidence="1" type="ORF">M430DRAFT_246999</name>
</gene>
<organism evidence="1 2">
    <name type="scientific">Amorphotheca resinae ATCC 22711</name>
    <dbReference type="NCBI Taxonomy" id="857342"/>
    <lineage>
        <taxon>Eukaryota</taxon>
        <taxon>Fungi</taxon>
        <taxon>Dikarya</taxon>
        <taxon>Ascomycota</taxon>
        <taxon>Pezizomycotina</taxon>
        <taxon>Leotiomycetes</taxon>
        <taxon>Helotiales</taxon>
        <taxon>Amorphothecaceae</taxon>
        <taxon>Amorphotheca</taxon>
    </lineage>
</organism>
<accession>A0A2T3AZS5</accession>